<dbReference type="GeneID" id="26159677"/>
<dbReference type="InterPro" id="IPR029044">
    <property type="entry name" value="Nucleotide-diphossugar_trans"/>
</dbReference>
<dbReference type="InterPro" id="IPR001173">
    <property type="entry name" value="Glyco_trans_2-like"/>
</dbReference>
<dbReference type="eggNOG" id="COG1216">
    <property type="taxonomic scope" value="Bacteria"/>
</dbReference>
<dbReference type="OrthoDB" id="9771846at2"/>
<sequence>MTKKRYAVILLNYNTVEDAVIAASSIVENAISDDYVICFVDGCSTKNNQVEIFISANIHNTCVLKLDENVGYARGNNAGVRYLLEKYEIDYLVIMNPDVEIRTKGLVDNLIDTLSELGEHYCGIQPLVWTPHISNEANRQICIRKVYSYFDCIMDSFYPIRKLFTRKYQEMVYYKERPYERLIDFEVPSGCFFIIKTDAFMKVGMFDERTFLYAEEIILGYKLKKEHYKFILDPSWLVIHEGGKSTGSHHGTVSSSFVAKEEIRSLETYMKYCLNCGKIKILLVKLLFMFNYYVKKACTLGYYKQ</sequence>
<dbReference type="EC" id="2.4.-.-" evidence="2"/>
<evidence type="ECO:0000259" key="1">
    <source>
        <dbReference type="Pfam" id="PF00535"/>
    </source>
</evidence>
<protein>
    <submittedName>
        <fullName evidence="2">Glycosyltransferase, group 2 family protein</fullName>
        <ecNumber evidence="2">2.4.-.-</ecNumber>
    </submittedName>
</protein>
<proteinExistence type="predicted"/>
<accession>B3CDD6</accession>
<keyword evidence="2" id="KW-0328">Glycosyltransferase</keyword>
<reference evidence="2 3" key="1">
    <citation type="submission" date="2008-04" db="EMBL/GenBank/DDBJ databases">
        <title>Draft genome sequence of Bacteroides intestinalis (DSM 17393).</title>
        <authorList>
            <person name="Sudarsanam P."/>
            <person name="Ley R."/>
            <person name="Guruge J."/>
            <person name="Turnbaugh P.J."/>
            <person name="Mahowald M."/>
            <person name="Liep D."/>
            <person name="Gordon J."/>
        </authorList>
    </citation>
    <scope>NUCLEOTIDE SEQUENCE [LARGE SCALE GENOMIC DNA]</scope>
    <source>
        <strain evidence="2 3">DSM 17393</strain>
    </source>
</reference>
<evidence type="ECO:0000313" key="2">
    <source>
        <dbReference type="EMBL" id="EDV03197.1"/>
    </source>
</evidence>
<dbReference type="EMBL" id="ABJL02000008">
    <property type="protein sequence ID" value="EDV03197.1"/>
    <property type="molecule type" value="Genomic_DNA"/>
</dbReference>
<name>B3CDD6_9BACE</name>
<dbReference type="AlphaFoldDB" id="B3CDD6"/>
<comment type="caution">
    <text evidence="2">The sequence shown here is derived from an EMBL/GenBank/DDBJ whole genome shotgun (WGS) entry which is preliminary data.</text>
</comment>
<dbReference type="Proteomes" id="UP000004596">
    <property type="component" value="Unassembled WGS sequence"/>
</dbReference>
<dbReference type="GO" id="GO:0016757">
    <property type="term" value="F:glycosyltransferase activity"/>
    <property type="evidence" value="ECO:0007669"/>
    <property type="project" value="UniProtKB-KW"/>
</dbReference>
<dbReference type="STRING" id="471870.BACINT_02311"/>
<dbReference type="RefSeq" id="WP_007662953.1">
    <property type="nucleotide sequence ID" value="NZ_ABJL02000008.1"/>
</dbReference>
<keyword evidence="2" id="KW-0808">Transferase</keyword>
<evidence type="ECO:0000313" key="3">
    <source>
        <dbReference type="Proteomes" id="UP000004596"/>
    </source>
</evidence>
<organism evidence="2 3">
    <name type="scientific">Bacteroides intestinalis DSM 17393</name>
    <dbReference type="NCBI Taxonomy" id="471870"/>
    <lineage>
        <taxon>Bacteria</taxon>
        <taxon>Pseudomonadati</taxon>
        <taxon>Bacteroidota</taxon>
        <taxon>Bacteroidia</taxon>
        <taxon>Bacteroidales</taxon>
        <taxon>Bacteroidaceae</taxon>
        <taxon>Bacteroides</taxon>
    </lineage>
</organism>
<dbReference type="SUPFAM" id="SSF53448">
    <property type="entry name" value="Nucleotide-diphospho-sugar transferases"/>
    <property type="match status" value="1"/>
</dbReference>
<dbReference type="PANTHER" id="PTHR43179">
    <property type="entry name" value="RHAMNOSYLTRANSFERASE WBBL"/>
    <property type="match status" value="1"/>
</dbReference>
<dbReference type="PANTHER" id="PTHR43179:SF10">
    <property type="entry name" value="GLYCOSYL TRANSFERASE"/>
    <property type="match status" value="1"/>
</dbReference>
<dbReference type="Pfam" id="PF00535">
    <property type="entry name" value="Glycos_transf_2"/>
    <property type="match status" value="1"/>
</dbReference>
<gene>
    <name evidence="2" type="ORF">BACINT_02311</name>
</gene>
<reference evidence="2 3" key="2">
    <citation type="submission" date="2008-04" db="EMBL/GenBank/DDBJ databases">
        <authorList>
            <person name="Fulton L."/>
            <person name="Clifton S."/>
            <person name="Fulton B."/>
            <person name="Xu J."/>
            <person name="Minx P."/>
            <person name="Pepin K.H."/>
            <person name="Johnson M."/>
            <person name="Thiruvilangam P."/>
            <person name="Bhonagiri V."/>
            <person name="Nash W.E."/>
            <person name="Mardis E.R."/>
            <person name="Wilson R.K."/>
        </authorList>
    </citation>
    <scope>NUCLEOTIDE SEQUENCE [LARGE SCALE GENOMIC DNA]</scope>
    <source>
        <strain evidence="2 3">DSM 17393</strain>
    </source>
</reference>
<dbReference type="Gene3D" id="3.90.550.10">
    <property type="entry name" value="Spore Coat Polysaccharide Biosynthesis Protein SpsA, Chain A"/>
    <property type="match status" value="1"/>
</dbReference>
<feature type="domain" description="Glycosyltransferase 2-like" evidence="1">
    <location>
        <begin position="8"/>
        <end position="203"/>
    </location>
</feature>